<sequence>MLSLILSHLLAVWLLLSLHAREIPAEENEVVKACGREYVRLRIQICGSISWSKRNRQQRGLGQAPSALSELVSSSSSASGTETLNGKLESIPDLPQELKATLSEKELSFRELQPALENSDLNLEVSENSILGRQNEAADQSLSRLGSSRLNAHSRKKRWDYIRYSDKCCHMGCTRKELHELC</sequence>
<comment type="function">
    <text evidence="8">Relaxin is an ovarian hormone that acts with estrogen to produce dilatation of the birth canal in many mammals.</text>
</comment>
<dbReference type="InterPro" id="IPR016179">
    <property type="entry name" value="Insulin-like"/>
</dbReference>
<dbReference type="PROSITE" id="PS00262">
    <property type="entry name" value="INSULIN"/>
    <property type="match status" value="1"/>
</dbReference>
<comment type="subcellular location">
    <subcellularLocation>
        <location evidence="1 9">Secreted</location>
    </subcellularLocation>
</comment>
<evidence type="ECO:0000256" key="3">
    <source>
        <dbReference type="ARBA" id="ARBA00011207"/>
    </source>
</evidence>
<dbReference type="PRINTS" id="PR02004">
    <property type="entry name" value="RELAXIN"/>
</dbReference>
<dbReference type="GeneID" id="115276684"/>
<keyword evidence="5" id="KW-0165">Cleavage on pair of basic residues</keyword>
<feature type="chain" id="PRO_5025412313" description="Insulin-like domain-containing protein" evidence="10">
    <location>
        <begin position="21"/>
        <end position="182"/>
    </location>
</feature>
<protein>
    <recommendedName>
        <fullName evidence="11">Insulin-like domain-containing protein</fullName>
    </recommendedName>
</protein>
<dbReference type="InterPro" id="IPR022421">
    <property type="entry name" value="Relaxin"/>
</dbReference>
<dbReference type="Ensembl" id="ENSSSUT00005036293.1">
    <property type="protein sequence ID" value="ENSSSUP00005031811.1"/>
    <property type="gene ID" value="ENSSSUG00005020519.1"/>
</dbReference>
<dbReference type="Proteomes" id="UP000472268">
    <property type="component" value="Chromosome 13"/>
</dbReference>
<keyword evidence="10" id="KW-0732">Signal</keyword>
<evidence type="ECO:0000259" key="11">
    <source>
        <dbReference type="SMART" id="SM00078"/>
    </source>
</evidence>
<dbReference type="InterPro" id="IPR036438">
    <property type="entry name" value="Insulin-like_sf"/>
</dbReference>
<dbReference type="GO" id="GO:0005179">
    <property type="term" value="F:hormone activity"/>
    <property type="evidence" value="ECO:0007669"/>
    <property type="project" value="UniProtKB-KW"/>
</dbReference>
<dbReference type="SUPFAM" id="SSF56994">
    <property type="entry name" value="Insulin-like"/>
    <property type="match status" value="1"/>
</dbReference>
<keyword evidence="13" id="KW-1185">Reference proteome</keyword>
<keyword evidence="4 9" id="KW-0964">Secreted</keyword>
<gene>
    <name evidence="12" type="primary">LOC115276684</name>
</gene>
<evidence type="ECO:0000256" key="1">
    <source>
        <dbReference type="ARBA" id="ARBA00004613"/>
    </source>
</evidence>
<evidence type="ECO:0000256" key="5">
    <source>
        <dbReference type="ARBA" id="ARBA00022685"/>
    </source>
</evidence>
<organism evidence="12 13">
    <name type="scientific">Suricata suricatta</name>
    <name type="common">Meerkat</name>
    <dbReference type="NCBI Taxonomy" id="37032"/>
    <lineage>
        <taxon>Eukaryota</taxon>
        <taxon>Metazoa</taxon>
        <taxon>Chordata</taxon>
        <taxon>Craniata</taxon>
        <taxon>Vertebrata</taxon>
        <taxon>Euteleostomi</taxon>
        <taxon>Mammalia</taxon>
        <taxon>Eutheria</taxon>
        <taxon>Laurasiatheria</taxon>
        <taxon>Carnivora</taxon>
        <taxon>Feliformia</taxon>
        <taxon>Herpestidae</taxon>
        <taxon>Suricata</taxon>
    </lineage>
</organism>
<evidence type="ECO:0000313" key="12">
    <source>
        <dbReference type="Ensembl" id="ENSSSUP00005031811.1"/>
    </source>
</evidence>
<evidence type="ECO:0000256" key="2">
    <source>
        <dbReference type="ARBA" id="ARBA00009034"/>
    </source>
</evidence>
<evidence type="ECO:0000256" key="7">
    <source>
        <dbReference type="ARBA" id="ARBA00023157"/>
    </source>
</evidence>
<evidence type="ECO:0000256" key="10">
    <source>
        <dbReference type="SAM" id="SignalP"/>
    </source>
</evidence>
<dbReference type="CDD" id="cd04365">
    <property type="entry name" value="IlGF_relaxin_like"/>
    <property type="match status" value="1"/>
</dbReference>
<keyword evidence="6" id="KW-0372">Hormone</keyword>
<dbReference type="AlphaFoldDB" id="A0A673VE33"/>
<evidence type="ECO:0000256" key="6">
    <source>
        <dbReference type="ARBA" id="ARBA00022702"/>
    </source>
</evidence>
<dbReference type="InterPro" id="IPR051042">
    <property type="entry name" value="Repro_Hormone_Insulin-like"/>
</dbReference>
<dbReference type="InterPro" id="IPR022353">
    <property type="entry name" value="Insulin_CS"/>
</dbReference>
<dbReference type="PANTHER" id="PTHR12004:SF13">
    <property type="entry name" value="PRORELAXIN H2"/>
    <property type="match status" value="1"/>
</dbReference>
<dbReference type="OrthoDB" id="8784777at2759"/>
<comment type="subunit">
    <text evidence="3">Heterodimer of a B chain and an A chain linked by two disulfide bonds.</text>
</comment>
<evidence type="ECO:0000313" key="13">
    <source>
        <dbReference type="Proteomes" id="UP000472268"/>
    </source>
</evidence>
<proteinExistence type="inferred from homology"/>
<dbReference type="GO" id="GO:0005576">
    <property type="term" value="C:extracellular region"/>
    <property type="evidence" value="ECO:0007669"/>
    <property type="project" value="UniProtKB-SubCell"/>
</dbReference>
<evidence type="ECO:0000256" key="8">
    <source>
        <dbReference type="ARBA" id="ARBA00037079"/>
    </source>
</evidence>
<accession>A0A673VE33</accession>
<feature type="domain" description="Insulin-like" evidence="11">
    <location>
        <begin position="31"/>
        <end position="182"/>
    </location>
</feature>
<evidence type="ECO:0000256" key="4">
    <source>
        <dbReference type="ARBA" id="ARBA00022525"/>
    </source>
</evidence>
<dbReference type="OMA" id="TINMMSE"/>
<reference evidence="12" key="2">
    <citation type="submission" date="2025-08" db="UniProtKB">
        <authorList>
            <consortium name="Ensembl"/>
        </authorList>
    </citation>
    <scope>IDENTIFICATION</scope>
</reference>
<dbReference type="RefSeq" id="XP_029776608.1">
    <property type="nucleotide sequence ID" value="XM_029920748.1"/>
</dbReference>
<feature type="signal peptide" evidence="10">
    <location>
        <begin position="1"/>
        <end position="20"/>
    </location>
</feature>
<dbReference type="SMART" id="SM00078">
    <property type="entry name" value="IlGF"/>
    <property type="match status" value="1"/>
</dbReference>
<reference evidence="12" key="3">
    <citation type="submission" date="2025-09" db="UniProtKB">
        <authorList>
            <consortium name="Ensembl"/>
        </authorList>
    </citation>
    <scope>IDENTIFICATION</scope>
</reference>
<dbReference type="Pfam" id="PF00049">
    <property type="entry name" value="Insulin"/>
    <property type="match status" value="1"/>
</dbReference>
<evidence type="ECO:0000256" key="9">
    <source>
        <dbReference type="RuleBase" id="RU000406"/>
    </source>
</evidence>
<reference evidence="12 13" key="1">
    <citation type="submission" date="2019-05" db="EMBL/GenBank/DDBJ databases">
        <title>A Chromosome-scale Meerkat (S. suricatta) Genome Assembly.</title>
        <authorList>
            <person name="Dudchenko O."/>
            <person name="Lieberman Aiden E."/>
            <person name="Tung J."/>
            <person name="Barreiro L.B."/>
            <person name="Clutton-Brock T.H."/>
        </authorList>
    </citation>
    <scope>NUCLEOTIDE SEQUENCE [LARGE SCALE GENOMIC DNA]</scope>
</reference>
<name>A0A673VE33_SURSU</name>
<dbReference type="PANTHER" id="PTHR12004">
    <property type="entry name" value="RELAXIN"/>
    <property type="match status" value="1"/>
</dbReference>
<keyword evidence="7" id="KW-1015">Disulfide bond</keyword>
<comment type="similarity">
    <text evidence="2 9">Belongs to the insulin family.</text>
</comment>